<proteinExistence type="predicted"/>
<gene>
    <name evidence="1" type="ORF">BN980_GECA16s01055g</name>
</gene>
<evidence type="ECO:0000313" key="2">
    <source>
        <dbReference type="Proteomes" id="UP000242525"/>
    </source>
</evidence>
<dbReference type="OrthoDB" id="4088254at2759"/>
<organism evidence="1 2">
    <name type="scientific">Geotrichum candidum</name>
    <name type="common">Oospora lactis</name>
    <name type="synonym">Dipodascus geotrichum</name>
    <dbReference type="NCBI Taxonomy" id="1173061"/>
    <lineage>
        <taxon>Eukaryota</taxon>
        <taxon>Fungi</taxon>
        <taxon>Dikarya</taxon>
        <taxon>Ascomycota</taxon>
        <taxon>Saccharomycotina</taxon>
        <taxon>Dipodascomycetes</taxon>
        <taxon>Dipodascales</taxon>
        <taxon>Dipodascaceae</taxon>
        <taxon>Geotrichum</taxon>
    </lineage>
</organism>
<dbReference type="Proteomes" id="UP000242525">
    <property type="component" value="Unassembled WGS sequence"/>
</dbReference>
<name>A0A0J9XGI4_GEOCN</name>
<keyword evidence="2" id="KW-1185">Reference proteome</keyword>
<sequence>MIDQVIENKNIYFTPKTYGIEGLSINGFDVNSIFVAGSNVGGFEKIPGNTYELLLFHIKRSILSAVLMTIGYKKYGVQNENTLVALNNTYLTVSQIKNLSDIKGILPTPNVIPWYITDPPSNIIIIILYFYSVIKAIAKAGLDLLQKFGISKINNLFFTKTAKTRTMFMTGPSVAKSVAVILRDSPFIVRPPPLSLKQPGPTISEAIKQNVTETNAKAFEYTKRLNAHQVADFKRVLLNATELVYAASVACIDRLVIYDPMGTLNKNINLVAESVKQKFDISRVSSSLLIPDTVIIFPSNKKQIKLYDGNIQVEDLKNDVFNTIHETPKSPHYTRFLKVVVLEKNNGKPFIFTVFRKICSMIERGLVKPEELESTMTAIYKESFIYPPVDLVITSGLLKNLEGIPPPLIKGSFS</sequence>
<comment type="caution">
    <text evidence="1">The sequence shown here is derived from an EMBL/GenBank/DDBJ whole genome shotgun (WGS) entry which is preliminary data.</text>
</comment>
<evidence type="ECO:0000313" key="1">
    <source>
        <dbReference type="EMBL" id="CDO56664.1"/>
    </source>
</evidence>
<dbReference type="EMBL" id="CCBN010000016">
    <property type="protein sequence ID" value="CDO56664.1"/>
    <property type="molecule type" value="Genomic_DNA"/>
</dbReference>
<protein>
    <submittedName>
        <fullName evidence="1">Uncharacterized protein</fullName>
    </submittedName>
</protein>
<dbReference type="AlphaFoldDB" id="A0A0J9XGI4"/>
<reference evidence="1" key="1">
    <citation type="submission" date="2014-03" db="EMBL/GenBank/DDBJ databases">
        <authorList>
            <person name="Casaregola S."/>
        </authorList>
    </citation>
    <scope>NUCLEOTIDE SEQUENCE [LARGE SCALE GENOMIC DNA]</scope>
    <source>
        <strain evidence="1">CLIB 918</strain>
    </source>
</reference>
<accession>A0A0J9XGI4</accession>